<gene>
    <name evidence="1" type="ORF">BN863_3920</name>
</gene>
<dbReference type="Proteomes" id="UP000016160">
    <property type="component" value="Chromosome"/>
</dbReference>
<name>T2KJD9_FORAG</name>
<sequence length="42" mass="5229">VNLVFSIETERIRCLEHVILKIKYLEYKFKNRKHGNFRKTTY</sequence>
<dbReference type="STRING" id="1347342.BN863_3920"/>
<keyword evidence="2" id="KW-1185">Reference proteome</keyword>
<proteinExistence type="predicted"/>
<dbReference type="EMBL" id="HG315671">
    <property type="protein sequence ID" value="CDF78104.1"/>
    <property type="molecule type" value="Genomic_DNA"/>
</dbReference>
<dbReference type="HOGENOM" id="CLU_3262213_0_0_10"/>
<dbReference type="PATRIC" id="fig|1347342.6.peg.396"/>
<accession>T2KJD9</accession>
<evidence type="ECO:0000313" key="2">
    <source>
        <dbReference type="Proteomes" id="UP000016160"/>
    </source>
</evidence>
<organism evidence="1 2">
    <name type="scientific">Formosa agariphila (strain DSM 15362 / KCTC 12365 / LMG 23005 / KMM 3901 / M-2Alg 35-1)</name>
    <dbReference type="NCBI Taxonomy" id="1347342"/>
    <lineage>
        <taxon>Bacteria</taxon>
        <taxon>Pseudomonadati</taxon>
        <taxon>Bacteroidota</taxon>
        <taxon>Flavobacteriia</taxon>
        <taxon>Flavobacteriales</taxon>
        <taxon>Flavobacteriaceae</taxon>
        <taxon>Formosa</taxon>
    </lineage>
</organism>
<dbReference type="AlphaFoldDB" id="T2KJD9"/>
<evidence type="ECO:0000313" key="1">
    <source>
        <dbReference type="EMBL" id="CDF78104.1"/>
    </source>
</evidence>
<feature type="non-terminal residue" evidence="1">
    <location>
        <position position="1"/>
    </location>
</feature>
<reference evidence="1 2" key="1">
    <citation type="journal article" date="2013" name="Appl. Environ. Microbiol.">
        <title>The genome of the alga-associated marine flavobacterium Formosa agariphila KMM 3901T reveals a broad potential for degradation of algal polysaccharides.</title>
        <authorList>
            <person name="Mann A.J."/>
            <person name="Hahnke R.L."/>
            <person name="Huang S."/>
            <person name="Werner J."/>
            <person name="Xing P."/>
            <person name="Barbeyron T."/>
            <person name="Huettel B."/>
            <person name="Stueber K."/>
            <person name="Reinhardt R."/>
            <person name="Harder J."/>
            <person name="Gloeckner F.O."/>
            <person name="Amann R.I."/>
            <person name="Teeling H."/>
        </authorList>
    </citation>
    <scope>NUCLEOTIDE SEQUENCE [LARGE SCALE GENOMIC DNA]</scope>
    <source>
        <strain evidence="2">DSM 15362 / KCTC 12365 / LMG 23005 / KMM 3901</strain>
    </source>
</reference>
<protein>
    <submittedName>
        <fullName evidence="1">Uncharacterized protein</fullName>
    </submittedName>
</protein>